<evidence type="ECO:0000313" key="17">
    <source>
        <dbReference type="Proteomes" id="UP001595379"/>
    </source>
</evidence>
<dbReference type="PROSITE" id="PS51278">
    <property type="entry name" value="GATASE_TYPE_2"/>
    <property type="match status" value="1"/>
</dbReference>
<dbReference type="InterPro" id="IPR036485">
    <property type="entry name" value="Glu_synth_asu_C_sf"/>
</dbReference>
<dbReference type="Pfam" id="PF01493">
    <property type="entry name" value="GXGXG"/>
    <property type="match status" value="1"/>
</dbReference>
<comment type="similarity">
    <text evidence="3">Belongs to the glutamate synthase family.</text>
</comment>
<evidence type="ECO:0000256" key="9">
    <source>
        <dbReference type="ARBA" id="ARBA00023002"/>
    </source>
</evidence>
<dbReference type="Gene3D" id="3.20.20.70">
    <property type="entry name" value="Aldolase class I"/>
    <property type="match status" value="2"/>
</dbReference>
<dbReference type="CDD" id="cd02808">
    <property type="entry name" value="GltS_FMN"/>
    <property type="match status" value="1"/>
</dbReference>
<evidence type="ECO:0000256" key="6">
    <source>
        <dbReference type="ARBA" id="ARBA00022643"/>
    </source>
</evidence>
<dbReference type="Pfam" id="PF00310">
    <property type="entry name" value="GATase_2"/>
    <property type="match status" value="1"/>
</dbReference>
<keyword evidence="11" id="KW-0411">Iron-sulfur</keyword>
<keyword evidence="12" id="KW-0314">Glutamate biosynthesis</keyword>
<comment type="cofactor">
    <cofactor evidence="2">
        <name>[3Fe-4S] cluster</name>
        <dbReference type="ChEBI" id="CHEBI:21137"/>
    </cofactor>
</comment>
<evidence type="ECO:0000256" key="5">
    <source>
        <dbReference type="ARBA" id="ARBA00022630"/>
    </source>
</evidence>
<evidence type="ECO:0000256" key="10">
    <source>
        <dbReference type="ARBA" id="ARBA00023004"/>
    </source>
</evidence>
<evidence type="ECO:0000256" key="1">
    <source>
        <dbReference type="ARBA" id="ARBA00001917"/>
    </source>
</evidence>
<keyword evidence="6" id="KW-0288">FMN</keyword>
<name>A0ABV7A149_9PROT</name>
<evidence type="ECO:0000259" key="15">
    <source>
        <dbReference type="PROSITE" id="PS51278"/>
    </source>
</evidence>
<keyword evidence="10" id="KW-0408">Iron</keyword>
<gene>
    <name evidence="16" type="primary">gltB</name>
    <name evidence="16" type="ORF">ACFOOR_15090</name>
</gene>
<dbReference type="EC" id="1.4.1.13" evidence="16"/>
<dbReference type="InterPro" id="IPR017932">
    <property type="entry name" value="GATase_2_dom"/>
</dbReference>
<keyword evidence="4" id="KW-0028">Amino-acid biosynthesis</keyword>
<dbReference type="EMBL" id="JBHRSV010000031">
    <property type="protein sequence ID" value="MFC2927431.1"/>
    <property type="molecule type" value="Genomic_DNA"/>
</dbReference>
<dbReference type="InterPro" id="IPR050711">
    <property type="entry name" value="ET-N_metabolism_enzyme"/>
</dbReference>
<evidence type="ECO:0000256" key="2">
    <source>
        <dbReference type="ARBA" id="ARBA00001927"/>
    </source>
</evidence>
<feature type="domain" description="Glutamine amidotransferase type-2" evidence="15">
    <location>
        <begin position="31"/>
        <end position="427"/>
    </location>
</feature>
<dbReference type="SUPFAM" id="SSF51395">
    <property type="entry name" value="FMN-linked oxidoreductases"/>
    <property type="match status" value="1"/>
</dbReference>
<evidence type="ECO:0000256" key="12">
    <source>
        <dbReference type="ARBA" id="ARBA00023164"/>
    </source>
</evidence>
<keyword evidence="5" id="KW-0285">Flavoprotein</keyword>
<evidence type="ECO:0000256" key="13">
    <source>
        <dbReference type="ARBA" id="ARBA00023291"/>
    </source>
</evidence>
<keyword evidence="13" id="KW-0003">3Fe-4S</keyword>
<comment type="caution">
    <text evidence="16">The sequence shown here is derived from an EMBL/GenBank/DDBJ whole genome shotgun (WGS) entry which is preliminary data.</text>
</comment>
<organism evidence="16 17">
    <name type="scientific">Hyphobacterium vulgare</name>
    <dbReference type="NCBI Taxonomy" id="1736751"/>
    <lineage>
        <taxon>Bacteria</taxon>
        <taxon>Pseudomonadati</taxon>
        <taxon>Pseudomonadota</taxon>
        <taxon>Alphaproteobacteria</taxon>
        <taxon>Maricaulales</taxon>
        <taxon>Maricaulaceae</taxon>
        <taxon>Hyphobacterium</taxon>
    </lineage>
</organism>
<evidence type="ECO:0000256" key="4">
    <source>
        <dbReference type="ARBA" id="ARBA00022605"/>
    </source>
</evidence>
<evidence type="ECO:0000313" key="16">
    <source>
        <dbReference type="EMBL" id="MFC2927431.1"/>
    </source>
</evidence>
<keyword evidence="9 16" id="KW-0560">Oxidoreductase</keyword>
<dbReference type="Gene3D" id="3.60.20.10">
    <property type="entry name" value="Glutamine Phosphoribosylpyrophosphate, subunit 1, domain 1"/>
    <property type="match status" value="1"/>
</dbReference>
<dbReference type="GO" id="GO:0004355">
    <property type="term" value="F:glutamate synthase (NADPH) activity"/>
    <property type="evidence" value="ECO:0007669"/>
    <property type="project" value="UniProtKB-EC"/>
</dbReference>
<dbReference type="PANTHER" id="PTHR11938:SF133">
    <property type="entry name" value="GLUTAMATE SYNTHASE (NADH)"/>
    <property type="match status" value="1"/>
</dbReference>
<keyword evidence="7" id="KW-0479">Metal-binding</keyword>
<dbReference type="SUPFAM" id="SSF56235">
    <property type="entry name" value="N-terminal nucleophile aminohydrolases (Ntn hydrolases)"/>
    <property type="match status" value="1"/>
</dbReference>
<dbReference type="Gene3D" id="2.160.20.60">
    <property type="entry name" value="Glutamate synthase, alpha subunit, C-terminal domain"/>
    <property type="match status" value="1"/>
</dbReference>
<proteinExistence type="inferred from homology"/>
<dbReference type="Pfam" id="PF04898">
    <property type="entry name" value="Glu_syn_central"/>
    <property type="match status" value="1"/>
</dbReference>
<dbReference type="SUPFAM" id="SSF69336">
    <property type="entry name" value="Alpha subunit of glutamate synthase, C-terminal domain"/>
    <property type="match status" value="1"/>
</dbReference>
<comment type="cofactor">
    <cofactor evidence="1">
        <name>FMN</name>
        <dbReference type="ChEBI" id="CHEBI:58210"/>
    </cofactor>
</comment>
<evidence type="ECO:0000256" key="14">
    <source>
        <dbReference type="ARBA" id="ARBA00029440"/>
    </source>
</evidence>
<evidence type="ECO:0000256" key="11">
    <source>
        <dbReference type="ARBA" id="ARBA00023014"/>
    </source>
</evidence>
<dbReference type="InterPro" id="IPR002489">
    <property type="entry name" value="Glu_synth_asu_C"/>
</dbReference>
<evidence type="ECO:0000256" key="3">
    <source>
        <dbReference type="ARBA" id="ARBA00009716"/>
    </source>
</evidence>
<keyword evidence="8" id="KW-0315">Glutamine amidotransferase</keyword>
<dbReference type="NCBIfam" id="NF008730">
    <property type="entry name" value="PRK11750.1"/>
    <property type="match status" value="1"/>
</dbReference>
<dbReference type="RefSeq" id="WP_343165273.1">
    <property type="nucleotide sequence ID" value="NZ_JBHRSV010000031.1"/>
</dbReference>
<dbReference type="PANTHER" id="PTHR11938">
    <property type="entry name" value="FAD NADPH DEHYDROGENASE/OXIDOREDUCTASE"/>
    <property type="match status" value="1"/>
</dbReference>
<evidence type="ECO:0000256" key="8">
    <source>
        <dbReference type="ARBA" id="ARBA00022962"/>
    </source>
</evidence>
<evidence type="ECO:0000256" key="7">
    <source>
        <dbReference type="ARBA" id="ARBA00022723"/>
    </source>
</evidence>
<dbReference type="InterPro" id="IPR013785">
    <property type="entry name" value="Aldolase_TIM"/>
</dbReference>
<dbReference type="Pfam" id="PF01645">
    <property type="entry name" value="Glu_synthase"/>
    <property type="match status" value="1"/>
</dbReference>
<dbReference type="InterPro" id="IPR006982">
    <property type="entry name" value="Glu_synth_centr_N"/>
</dbReference>
<dbReference type="CDD" id="cd00713">
    <property type="entry name" value="GltS"/>
    <property type="match status" value="1"/>
</dbReference>
<dbReference type="InterPro" id="IPR002932">
    <property type="entry name" value="Glu_synthdom"/>
</dbReference>
<dbReference type="InterPro" id="IPR029055">
    <property type="entry name" value="Ntn_hydrolases_N"/>
</dbReference>
<reference evidence="17" key="1">
    <citation type="journal article" date="2019" name="Int. J. Syst. Evol. Microbiol.">
        <title>The Global Catalogue of Microorganisms (GCM) 10K type strain sequencing project: providing services to taxonomists for standard genome sequencing and annotation.</title>
        <authorList>
            <consortium name="The Broad Institute Genomics Platform"/>
            <consortium name="The Broad Institute Genome Sequencing Center for Infectious Disease"/>
            <person name="Wu L."/>
            <person name="Ma J."/>
        </authorList>
    </citation>
    <scope>NUCLEOTIDE SEQUENCE [LARGE SCALE GENOMIC DNA]</scope>
    <source>
        <strain evidence="17">KCTC 52487</strain>
    </source>
</reference>
<sequence>MTRWTPETYRDGQARLAASGLYSPESERDACGTGLIAAIDGAPRREVVTLAIKALKAVWHRGAVDADGKTGDGAGLRIGIAQDFFKAQVVRTGHEAPASDVGVGMIFLPRTDFSAQEKARTIVEAEILHAGLELFGWRQTPVNPVALGQKANATRPEIEQILFTDRHGRDREALDRALYLARRRIERRAREEAIPSFYVASLSTHDVIYKGMFLAEAIDHFYADLRDDRFASHFAIFHQRYSTNTFPEWRLAQPFRMLAHNGEINTLKGNINWMKSHEIRMAAEGFAGSEGDVKPVIQPGSSDSAALDQVFELLVRAGRSAPMAKALLMPEAWSKRTDVVPRRWQALYEYCNAVMEPWDGPAAVVACDGDWALAGLDRNGLRPLRYSLTDDGLLVVGSETGMTPVPETRVVERGAVPSGRMIAVNFAEGRFYSAEDVLESLSAKHPYEDWLDNIRDIEVEAGPGDEPVLWEAGERLRRQAAAALSEEEVELILAPMVSGGKEAIGSMGDDSPLAVLSARYRPLTHFFRQNFSQVTNPPIDPLREGRVMSLKTRFKNLGNILAQDKAQTDVLVLESPILTNGSFARLMAIFGDTAAVIDCTFPSEDAKGDGQGLKAALDRIRAEAAEAVKAGAGHVVLTDEAQGPDRMTVPMALAIGATHLHLTRAGLRTYCSLNARVAECSDAHGCAVMIGLGATTVNPYVAFETALTLRSRDCEGMGAEERAFNLKTALDAGLMKILSKMGISVISSYRGGCNFEIVGLSRALADDYLGGVPSRISGLGLAGIEEKAKALHRWAWTSDALRLPVGGFYRQRASGERHAFEAGIVTDLQRAVREGDYAAYKAFSDATHSRDPIQLRDLLDVRPAGDAIGIDDVESVNTLRRRFVTPGMSLGALSPEAHGALNVAMNRIGAKSVSGEGGEDPARYTPLPNGDNMNSAVKQIASGRFGVTAEYLTQCREIEIKVAQGAKPGEGGQLPGFKVTEFIARMRHATPGTTLISPPPHHDIYSIEDLAQLIYDLKQINPVARVAVKLVSAAGVGAVAAGVAKAKADIILISGNVGGTGASPQTSIKFAGAPLELGLAEAHQVLSLNGLRERVTLRADGGIRTGRDVVIAAMLGAEEFGIGTTSLVALGCLMVRQCHSNTCPVGVCTQDSALRERFKGLPDHVVNLMSFIAQETREILAGLGARSLEDVIGRADLLDQVSRGAPQLDDLDLNALLVRVDATEKPMRSTREQRNAVAPALDDTILADCEPLFSRGEKLQLDYDVRNTNRAVGTRISSEIVTRIGPNALRPGHLTLRLKGSAGQSLGAFGATGLRIELTGDANDYVGKGLSGAVIAVKPSPGRAMRTTEDAIIGNTCLYGATSGALYAAGRAGERFAVRNSGAEAVVEGCGSNGCEYMTGGRVMILGKVGDNFAAGMSGGEIFVLESRERLEARLNDDSVVMMPADAQATSRARAMLEAHVAATGSLPGRGLLDRWTETEAALVWILPKESIEREEKKRA</sequence>
<dbReference type="Proteomes" id="UP001595379">
    <property type="component" value="Unassembled WGS sequence"/>
</dbReference>
<accession>A0ABV7A149</accession>
<comment type="pathway">
    <text evidence="14">Amino-acid biosynthesis.</text>
</comment>
<protein>
    <submittedName>
        <fullName evidence="16">Glutamate synthase large subunit</fullName>
        <ecNumber evidence="16">1.4.1.13</ecNumber>
    </submittedName>
</protein>
<keyword evidence="17" id="KW-1185">Reference proteome</keyword>